<feature type="signal peptide" evidence="3">
    <location>
        <begin position="1"/>
        <end position="23"/>
    </location>
</feature>
<keyword evidence="5" id="KW-1185">Reference proteome</keyword>
<evidence type="ECO:0000313" key="5">
    <source>
        <dbReference type="Proteomes" id="UP000076408"/>
    </source>
</evidence>
<name>A0A182Y855_ANOST</name>
<keyword evidence="1" id="KW-0175">Coiled coil</keyword>
<dbReference type="PROSITE" id="PS51155">
    <property type="entry name" value="CHIT_BIND_RR_2"/>
    <property type="match status" value="1"/>
</dbReference>
<dbReference type="EnsemblMetazoa" id="ASTEI04641-RA">
    <property type="protein sequence ID" value="ASTEI04641-PA"/>
    <property type="gene ID" value="ASTEI04641"/>
</dbReference>
<dbReference type="InterPro" id="IPR031311">
    <property type="entry name" value="CHIT_BIND_RR_consensus"/>
</dbReference>
<reference evidence="5" key="1">
    <citation type="journal article" date="2014" name="Genome Biol.">
        <title>Genome analysis of a major urban malaria vector mosquito, Anopheles stephensi.</title>
        <authorList>
            <person name="Jiang X."/>
            <person name="Peery A."/>
            <person name="Hall A.B."/>
            <person name="Sharma A."/>
            <person name="Chen X.G."/>
            <person name="Waterhouse R.M."/>
            <person name="Komissarov A."/>
            <person name="Riehle M.M."/>
            <person name="Shouche Y."/>
            <person name="Sharakhova M.V."/>
            <person name="Lawson D."/>
            <person name="Pakpour N."/>
            <person name="Arensburger P."/>
            <person name="Davidson V.L."/>
            <person name="Eiglmeier K."/>
            <person name="Emrich S."/>
            <person name="George P."/>
            <person name="Kennedy R.C."/>
            <person name="Mane S.P."/>
            <person name="Maslen G."/>
            <person name="Oringanje C."/>
            <person name="Qi Y."/>
            <person name="Settlage R."/>
            <person name="Tojo M."/>
            <person name="Tubio J.M."/>
            <person name="Unger M.F."/>
            <person name="Wang B."/>
            <person name="Vernick K.D."/>
            <person name="Ribeiro J.M."/>
            <person name="James A.A."/>
            <person name="Michel K."/>
            <person name="Riehle M.A."/>
            <person name="Luckhart S."/>
            <person name="Sharakhov I.V."/>
            <person name="Tu Z."/>
        </authorList>
    </citation>
    <scope>NUCLEOTIDE SEQUENCE [LARGE SCALE GENOMIC DNA]</scope>
    <source>
        <strain evidence="5">Indian</strain>
    </source>
</reference>
<dbReference type="InterPro" id="IPR051217">
    <property type="entry name" value="Insect_Cuticle_Struc_Prot"/>
</dbReference>
<feature type="compositionally biased region" description="Basic and acidic residues" evidence="2">
    <location>
        <begin position="231"/>
        <end position="240"/>
    </location>
</feature>
<accession>A0A182Y855</accession>
<dbReference type="VEuPathDB" id="VectorBase:ASTE005666"/>
<dbReference type="PROSITE" id="PS00233">
    <property type="entry name" value="CHIT_BIND_RR_1"/>
    <property type="match status" value="1"/>
</dbReference>
<dbReference type="OMA" id="EHTIYEE"/>
<sequence>MSSTKVILLVGAVVLLGFSGSAAQTSDARDASKETVTEAATVAEGELTTERFNASRVLSAIRAEIERRRTDRRQQTLQRSQERREQILRTLDSLSERRREYELRRQEAAQDAEALKEARRQDMEARRVGRLPQRERERVNRARLEQLAEQTTPEENEIEDTIDGVAGSEEGSEVVQRVRNLLLIEEAGGNLRLIDLDTEEGQQFVLNGGAKRGPSGEEGAEQEGQEVESGEGDKQKEKEAIKPKLKPECVFYFYTLNTLAEERKLISYETKVFHKIPEHTIIEEKTEAIKKIPLIEKKEAIVEDKEKSSIPSYEFGYGVKDPISGDHKDQWEKRHGDHVKGAYRFDESDGTQRVVEYEADGKKGFEATVKNIERKDAVVEGEEGAIVGKTEGKVGHSYSYLKRSEN</sequence>
<feature type="chain" id="PRO_5043489754" evidence="3">
    <location>
        <begin position="24"/>
        <end position="406"/>
    </location>
</feature>
<dbReference type="GO" id="GO:0042302">
    <property type="term" value="F:structural constituent of cuticle"/>
    <property type="evidence" value="ECO:0007669"/>
    <property type="project" value="UniProtKB-UniRule"/>
</dbReference>
<dbReference type="VEuPathDB" id="VectorBase:ASTE005668"/>
<dbReference type="PANTHER" id="PTHR12236:SF86">
    <property type="entry name" value="CCP84AC-RELATED"/>
    <property type="match status" value="1"/>
</dbReference>
<feature type="compositionally biased region" description="Acidic residues" evidence="2">
    <location>
        <begin position="218"/>
        <end position="230"/>
    </location>
</feature>
<evidence type="ECO:0000256" key="1">
    <source>
        <dbReference type="SAM" id="Coils"/>
    </source>
</evidence>
<dbReference type="InterPro" id="IPR000618">
    <property type="entry name" value="Insect_cuticle"/>
</dbReference>
<protein>
    <submittedName>
        <fullName evidence="4">Uncharacterized protein</fullName>
    </submittedName>
</protein>
<dbReference type="Pfam" id="PF00379">
    <property type="entry name" value="Chitin_bind_4"/>
    <property type="match status" value="1"/>
</dbReference>
<dbReference type="AlphaFoldDB" id="A0A182Y855"/>
<dbReference type="VEuPathDB" id="VectorBase:ASTEI20_032585"/>
<dbReference type="GO" id="GO:0005615">
    <property type="term" value="C:extracellular space"/>
    <property type="evidence" value="ECO:0007669"/>
    <property type="project" value="TreeGrafter"/>
</dbReference>
<evidence type="ECO:0000256" key="3">
    <source>
        <dbReference type="SAM" id="SignalP"/>
    </source>
</evidence>
<dbReference type="GO" id="GO:0031012">
    <property type="term" value="C:extracellular matrix"/>
    <property type="evidence" value="ECO:0007669"/>
    <property type="project" value="TreeGrafter"/>
</dbReference>
<keyword evidence="3" id="KW-0732">Signal</keyword>
<dbReference type="VEuPathDB" id="VectorBase:ASTEI20_040049"/>
<feature type="region of interest" description="Disordered" evidence="2">
    <location>
        <begin position="206"/>
        <end position="240"/>
    </location>
</feature>
<dbReference type="VEuPathDB" id="VectorBase:ASTEI04641"/>
<dbReference type="Proteomes" id="UP000076408">
    <property type="component" value="Unassembled WGS sequence"/>
</dbReference>
<reference evidence="4" key="2">
    <citation type="submission" date="2020-05" db="UniProtKB">
        <authorList>
            <consortium name="EnsemblMetazoa"/>
        </authorList>
    </citation>
    <scope>IDENTIFICATION</scope>
    <source>
        <strain evidence="4">Indian</strain>
    </source>
</reference>
<proteinExistence type="predicted"/>
<dbReference type="PRINTS" id="PR00947">
    <property type="entry name" value="CUTICLE"/>
</dbReference>
<evidence type="ECO:0000313" key="4">
    <source>
        <dbReference type="EnsemblMetazoa" id="ASTEI04641-PA"/>
    </source>
</evidence>
<dbReference type="STRING" id="30069.A0A182Y855"/>
<evidence type="ECO:0000256" key="2">
    <source>
        <dbReference type="SAM" id="MobiDB-lite"/>
    </source>
</evidence>
<feature type="coiled-coil region" evidence="1">
    <location>
        <begin position="77"/>
        <end position="118"/>
    </location>
</feature>
<organism evidence="4 5">
    <name type="scientific">Anopheles stephensi</name>
    <name type="common">Indo-Pakistan malaria mosquito</name>
    <dbReference type="NCBI Taxonomy" id="30069"/>
    <lineage>
        <taxon>Eukaryota</taxon>
        <taxon>Metazoa</taxon>
        <taxon>Ecdysozoa</taxon>
        <taxon>Arthropoda</taxon>
        <taxon>Hexapoda</taxon>
        <taxon>Insecta</taxon>
        <taxon>Pterygota</taxon>
        <taxon>Neoptera</taxon>
        <taxon>Endopterygota</taxon>
        <taxon>Diptera</taxon>
        <taxon>Nematocera</taxon>
        <taxon>Culicoidea</taxon>
        <taxon>Culicidae</taxon>
        <taxon>Anophelinae</taxon>
        <taxon>Anopheles</taxon>
    </lineage>
</organism>
<dbReference type="PANTHER" id="PTHR12236">
    <property type="entry name" value="STRUCTURAL CONTITUENT OF CUTICLE"/>
    <property type="match status" value="1"/>
</dbReference>